<sequence>MIIKIPSFAKIMATTSIKSLAAMRKIRDISWNALIYTIQQWDPATISLYLCIGTFLIFVYCRSCFGSRLDPREPRAVQPRLPWIGHIIGLIRHRVDYFDILKKKKPMAIATLPILNGKIYAIWSPSLVQSALRNKDLTFDIFGIEFAENVFGLNKETMSIIRGTGSIEESLVSKMMSAIKPTMTGQNLHRMNAEALKYIGSCINNIGGEGLNVPNAYRWLRELMTLATAEAIYGVENPFMKDPTLLNALWEFDANLNTLVLGFLPNIIARAAIRNRNKVQEALMKYYEAGMDQKADVAEITKVRAKVSRESGVKNDEMARLEMALIFVATTNSIPTAYWLLTNIWLRPNIVDRIRAEVAQLAQISNRADNKGRDLTLRISQLEDRCPLLASSYREAVRLGNQVLGTRRVMKDTVLTDADGTSYLLRAGVNVIWSAKLMHRAADVWGDCSDTFIADRFLAGKAGGIDMERKRRVSYLPFGGGKHLCPGRNFAFAEILGFMSALVLGFEVVGLNSSNVRMETGAIGEGVVKPPADGQGGAITIRRRKGWEDVNWLFVC</sequence>
<gene>
    <name evidence="1" type="ORF">CRV2_00018796</name>
</gene>
<evidence type="ECO:0000313" key="2">
    <source>
        <dbReference type="Proteomes" id="UP000836387"/>
    </source>
</evidence>
<reference evidence="1" key="2">
    <citation type="submission" date="2021-10" db="EMBL/GenBank/DDBJ databases">
        <authorList>
            <person name="Piombo E."/>
        </authorList>
    </citation>
    <scope>NUCLEOTIDE SEQUENCE</scope>
</reference>
<reference evidence="1" key="1">
    <citation type="submission" date="2020-04" db="EMBL/GenBank/DDBJ databases">
        <authorList>
            <person name="Broberg M."/>
        </authorList>
    </citation>
    <scope>NUCLEOTIDE SEQUENCE</scope>
</reference>
<keyword evidence="2" id="KW-1185">Reference proteome</keyword>
<evidence type="ECO:0000313" key="1">
    <source>
        <dbReference type="EMBL" id="CAG9953966.1"/>
    </source>
</evidence>
<organism evidence="1 2">
    <name type="scientific">Clonostachys rosea f. rosea IK726</name>
    <dbReference type="NCBI Taxonomy" id="1349383"/>
    <lineage>
        <taxon>Eukaryota</taxon>
        <taxon>Fungi</taxon>
        <taxon>Dikarya</taxon>
        <taxon>Ascomycota</taxon>
        <taxon>Pezizomycotina</taxon>
        <taxon>Sordariomycetes</taxon>
        <taxon>Hypocreomycetidae</taxon>
        <taxon>Hypocreales</taxon>
        <taxon>Bionectriaceae</taxon>
        <taxon>Clonostachys</taxon>
    </lineage>
</organism>
<accession>A0ACA9UKL5</accession>
<name>A0ACA9UKL5_BIOOC</name>
<dbReference type="Proteomes" id="UP000836387">
    <property type="component" value="Unassembled WGS sequence"/>
</dbReference>
<protein>
    <submittedName>
        <fullName evidence="1">Uncharacterized protein</fullName>
    </submittedName>
</protein>
<dbReference type="EMBL" id="CADEHS020000552">
    <property type="protein sequence ID" value="CAG9953966.1"/>
    <property type="molecule type" value="Genomic_DNA"/>
</dbReference>
<comment type="caution">
    <text evidence="1">The sequence shown here is derived from an EMBL/GenBank/DDBJ whole genome shotgun (WGS) entry which is preliminary data.</text>
</comment>
<proteinExistence type="predicted"/>